<comment type="caution">
    <text evidence="2">The sequence shown here is derived from an EMBL/GenBank/DDBJ whole genome shotgun (WGS) entry which is preliminary data.</text>
</comment>
<dbReference type="SUPFAM" id="SSF52218">
    <property type="entry name" value="Flavoproteins"/>
    <property type="match status" value="1"/>
</dbReference>
<dbReference type="PANTHER" id="PTHR39201">
    <property type="entry name" value="EXPORTED PROTEIN-RELATED"/>
    <property type="match status" value="1"/>
</dbReference>
<dbReference type="EMBL" id="CYZR01000004">
    <property type="protein sequence ID" value="CUN91907.1"/>
    <property type="molecule type" value="Genomic_DNA"/>
</dbReference>
<dbReference type="InterPro" id="IPR029039">
    <property type="entry name" value="Flavoprotein-like_sf"/>
</dbReference>
<evidence type="ECO:0000259" key="1">
    <source>
        <dbReference type="Pfam" id="PF12682"/>
    </source>
</evidence>
<dbReference type="Pfam" id="PF12682">
    <property type="entry name" value="Flavodoxin_4"/>
    <property type="match status" value="1"/>
</dbReference>
<keyword evidence="3" id="KW-1185">Reference proteome</keyword>
<feature type="domain" description="Flavodoxin-like" evidence="1">
    <location>
        <begin position="27"/>
        <end position="170"/>
    </location>
</feature>
<protein>
    <submittedName>
        <fullName evidence="2">Flavodoxin</fullName>
    </submittedName>
</protein>
<organism evidence="2 3">
    <name type="scientific">Sarcina ventriculi</name>
    <name type="common">Clostridium ventriculi</name>
    <dbReference type="NCBI Taxonomy" id="1267"/>
    <lineage>
        <taxon>Bacteria</taxon>
        <taxon>Bacillati</taxon>
        <taxon>Bacillota</taxon>
        <taxon>Clostridia</taxon>
        <taxon>Eubacteriales</taxon>
        <taxon>Clostridiaceae</taxon>
        <taxon>Sarcina</taxon>
    </lineage>
</organism>
<reference evidence="2 3" key="1">
    <citation type="submission" date="2015-09" db="EMBL/GenBank/DDBJ databases">
        <authorList>
            <consortium name="Pathogen Informatics"/>
            <person name="Wu L."/>
            <person name="Ma J."/>
        </authorList>
    </citation>
    <scope>NUCLEOTIDE SEQUENCE [LARGE SCALE GENOMIC DNA]</scope>
    <source>
        <strain evidence="2 3">2789STDY5834858</strain>
    </source>
</reference>
<dbReference type="RefSeq" id="WP_055259015.1">
    <property type="nucleotide sequence ID" value="NZ_CABIXL010000004.1"/>
</dbReference>
<dbReference type="Gene3D" id="3.40.50.360">
    <property type="match status" value="1"/>
</dbReference>
<sequence length="174" mass="19592">MANILIAYYSRKGQNYWNGSIKNIDKGNTEVVAEIIQETVGGELFEIDTVNPYPEDYYECIDVAKDELRTEARPELINRINNIDDYDVIFLGYPNWWGTMPMAVFTFLESYDISGKTIIPFCTNEGSGMGVSERDIKKCTNANILKGLSIHGAEAASKASVKKVKEWVKSMQSI</sequence>
<dbReference type="PANTHER" id="PTHR39201:SF1">
    <property type="entry name" value="FLAVODOXIN-LIKE DOMAIN-CONTAINING PROTEIN"/>
    <property type="match status" value="1"/>
</dbReference>
<dbReference type="InterPro" id="IPR008254">
    <property type="entry name" value="Flavodoxin/NO_synth"/>
</dbReference>
<gene>
    <name evidence="2" type="ORF">ERS852473_01424</name>
</gene>
<evidence type="ECO:0000313" key="3">
    <source>
        <dbReference type="Proteomes" id="UP000095488"/>
    </source>
</evidence>
<evidence type="ECO:0000313" key="2">
    <source>
        <dbReference type="EMBL" id="CUN91907.1"/>
    </source>
</evidence>
<name>A0ABP2AU93_SARVE</name>
<accession>A0ABP2AU93</accession>
<dbReference type="Proteomes" id="UP000095488">
    <property type="component" value="Unassembled WGS sequence"/>
</dbReference>
<proteinExistence type="predicted"/>